<protein>
    <submittedName>
        <fullName evidence="1">Transport and Golgi organization 2 homolog</fullName>
    </submittedName>
</protein>
<accession>A0A2P2J9N7</accession>
<dbReference type="EMBL" id="GGEC01009711">
    <property type="protein sequence ID" value="MBW90194.1"/>
    <property type="molecule type" value="Transcribed_RNA"/>
</dbReference>
<organism evidence="1">
    <name type="scientific">Rhizophora mucronata</name>
    <name type="common">Asiatic mangrove</name>
    <dbReference type="NCBI Taxonomy" id="61149"/>
    <lineage>
        <taxon>Eukaryota</taxon>
        <taxon>Viridiplantae</taxon>
        <taxon>Streptophyta</taxon>
        <taxon>Embryophyta</taxon>
        <taxon>Tracheophyta</taxon>
        <taxon>Spermatophyta</taxon>
        <taxon>Magnoliopsida</taxon>
        <taxon>eudicotyledons</taxon>
        <taxon>Gunneridae</taxon>
        <taxon>Pentapetalae</taxon>
        <taxon>rosids</taxon>
        <taxon>fabids</taxon>
        <taxon>Malpighiales</taxon>
        <taxon>Rhizophoraceae</taxon>
        <taxon>Rhizophora</taxon>
    </lineage>
</organism>
<dbReference type="PANTHER" id="PTHR17985:SF16">
    <property type="entry name" value="TRANSPORT_GOLGI ORGANIZATION-LIKE PROTEIN (DUF833)"/>
    <property type="match status" value="1"/>
</dbReference>
<reference evidence="1" key="1">
    <citation type="submission" date="2018-02" db="EMBL/GenBank/DDBJ databases">
        <title>Rhizophora mucronata_Transcriptome.</title>
        <authorList>
            <person name="Meera S.P."/>
            <person name="Sreeshan A."/>
            <person name="Augustine A."/>
        </authorList>
    </citation>
    <scope>NUCLEOTIDE SEQUENCE</scope>
    <source>
        <tissue evidence="1">Leaf</tissue>
    </source>
</reference>
<evidence type="ECO:0000313" key="1">
    <source>
        <dbReference type="EMBL" id="MBW90194.1"/>
    </source>
</evidence>
<dbReference type="Pfam" id="PF05742">
    <property type="entry name" value="TANGO2"/>
    <property type="match status" value="1"/>
</dbReference>
<proteinExistence type="predicted"/>
<dbReference type="AlphaFoldDB" id="A0A2P2J9N7"/>
<name>A0A2P2J9N7_RHIMU</name>
<dbReference type="PANTHER" id="PTHR17985">
    <property type="entry name" value="SER/THR-RICH PROTEIN T10 IN DGCR REGION"/>
    <property type="match status" value="1"/>
</dbReference>
<sequence length="270" mass="30721">MCIGVFLWQAHPLYPFLLFLNRDEFHSRPTKPLAWWDGGEIVGGKDEQAGGTWLACTNYGKIAFVTNVREVDGIPLAKSRGDLPLRFFQSNKNPREFAKDLVREAHEYNGFNLIVTDICSRSMIYITNRHKSEHSCVTEVSPGMHVLSNASLDSPWPKAQRLGNNFKILLDKCGSAELPLGEMAEILMTNTIKDDESILPHIYPAEREYHLSSIFVDADTPLGRYGTRSTSVLSVKSDGEFNFYQKYLKKEEWKEHSVSFLMENRNGVQN</sequence>
<dbReference type="InterPro" id="IPR008551">
    <property type="entry name" value="TANGO2"/>
</dbReference>